<dbReference type="AlphaFoldDB" id="A0A166X811"/>
<evidence type="ECO:0000313" key="1">
    <source>
        <dbReference type="EMBL" id="KZP34512.1"/>
    </source>
</evidence>
<name>A0A166X811_9AGAM</name>
<organism evidence="1 2">
    <name type="scientific">Athelia psychrophila</name>
    <dbReference type="NCBI Taxonomy" id="1759441"/>
    <lineage>
        <taxon>Eukaryota</taxon>
        <taxon>Fungi</taxon>
        <taxon>Dikarya</taxon>
        <taxon>Basidiomycota</taxon>
        <taxon>Agaricomycotina</taxon>
        <taxon>Agaricomycetes</taxon>
        <taxon>Agaricomycetidae</taxon>
        <taxon>Atheliales</taxon>
        <taxon>Atheliaceae</taxon>
        <taxon>Athelia</taxon>
    </lineage>
</organism>
<protein>
    <submittedName>
        <fullName evidence="1">Uncharacterized protein</fullName>
    </submittedName>
</protein>
<keyword evidence="2" id="KW-1185">Reference proteome</keyword>
<proteinExistence type="predicted"/>
<reference evidence="1 2" key="1">
    <citation type="journal article" date="2016" name="Mol. Biol. Evol.">
        <title>Comparative Genomics of Early-Diverging Mushroom-Forming Fungi Provides Insights into the Origins of Lignocellulose Decay Capabilities.</title>
        <authorList>
            <person name="Nagy L.G."/>
            <person name="Riley R."/>
            <person name="Tritt A."/>
            <person name="Adam C."/>
            <person name="Daum C."/>
            <person name="Floudas D."/>
            <person name="Sun H."/>
            <person name="Yadav J.S."/>
            <person name="Pangilinan J."/>
            <person name="Larsson K.H."/>
            <person name="Matsuura K."/>
            <person name="Barry K."/>
            <person name="Labutti K."/>
            <person name="Kuo R."/>
            <person name="Ohm R.A."/>
            <person name="Bhattacharya S.S."/>
            <person name="Shirouzu T."/>
            <person name="Yoshinaga Y."/>
            <person name="Martin F.M."/>
            <person name="Grigoriev I.V."/>
            <person name="Hibbett D.S."/>
        </authorList>
    </citation>
    <scope>NUCLEOTIDE SEQUENCE [LARGE SCALE GENOMIC DNA]</scope>
    <source>
        <strain evidence="1 2">CBS 109695</strain>
    </source>
</reference>
<dbReference type="Proteomes" id="UP000076532">
    <property type="component" value="Unassembled WGS sequence"/>
</dbReference>
<sequence>MVAIELCQFNALLTLSQQLPYQHHLFKTTMHPHNSELLTPMKTSLAVAFLPFLDRDGKITKLADNLREMFASGVGERSPTPSLADTLDLFQQDDRCFAESSSPEHRTMIRKTRPERAPIQFRRKIHVSDKEALNHGHATGILIEWLEPAEEEFESIEALFEQYDAKVETYEAGRIYAVTPQSAKR</sequence>
<evidence type="ECO:0000313" key="2">
    <source>
        <dbReference type="Proteomes" id="UP000076532"/>
    </source>
</evidence>
<gene>
    <name evidence="1" type="ORF">FIBSPDRAFT_924016</name>
</gene>
<accession>A0A166X811</accession>
<dbReference type="EMBL" id="KV417480">
    <property type="protein sequence ID" value="KZP34512.1"/>
    <property type="molecule type" value="Genomic_DNA"/>
</dbReference>